<feature type="compositionally biased region" description="Basic residues" evidence="1">
    <location>
        <begin position="13"/>
        <end position="25"/>
    </location>
</feature>
<dbReference type="EMBL" id="JAFIQS010000005">
    <property type="protein sequence ID" value="KAG5169743.1"/>
    <property type="molecule type" value="Genomic_DNA"/>
</dbReference>
<feature type="region of interest" description="Disordered" evidence="1">
    <location>
        <begin position="179"/>
        <end position="200"/>
    </location>
</feature>
<evidence type="ECO:0000256" key="2">
    <source>
        <dbReference type="SAM" id="Phobius"/>
    </source>
</evidence>
<protein>
    <submittedName>
        <fullName evidence="3">Uncharacterized protein</fullName>
    </submittedName>
</protein>
<sequence>MPNAANLPLATRSHLHPRTRSRRSQRSQYSYLPSPMLILVAYSYSESKSESESDSSPPKPEPSRAGNLKNLLQSIPRYIQHPFFFQLTAALLFQFPLPLPFPLSTLITLISLCYLTTVPMLILAKYIDRLSEYLALRGIPAGKERDAARAQHRRALAALHSDMERRIYEWPRRMFSRGPAMQDSRADSSPPPPPPSLPRLVYNDDDASYVSASAATPHYADVARRKRIMGLIRAD</sequence>
<feature type="region of interest" description="Disordered" evidence="1">
    <location>
        <begin position="1"/>
        <end position="30"/>
    </location>
</feature>
<organism evidence="3">
    <name type="scientific">Psilocybe cubensis</name>
    <name type="common">Psychedelic mushroom</name>
    <name type="synonym">Stropharia cubensis</name>
    <dbReference type="NCBI Taxonomy" id="181762"/>
    <lineage>
        <taxon>Eukaryota</taxon>
        <taxon>Fungi</taxon>
        <taxon>Dikarya</taxon>
        <taxon>Basidiomycota</taxon>
        <taxon>Agaricomycotina</taxon>
        <taxon>Agaricomycetes</taxon>
        <taxon>Agaricomycetidae</taxon>
        <taxon>Agaricales</taxon>
        <taxon>Agaricineae</taxon>
        <taxon>Strophariaceae</taxon>
        <taxon>Psilocybe</taxon>
    </lineage>
</organism>
<evidence type="ECO:0000256" key="1">
    <source>
        <dbReference type="SAM" id="MobiDB-lite"/>
    </source>
</evidence>
<keyword evidence="2" id="KW-1133">Transmembrane helix</keyword>
<dbReference type="AlphaFoldDB" id="A0A8H8CLF6"/>
<name>A0A8H8CLF6_PSICU</name>
<reference evidence="3" key="1">
    <citation type="submission" date="2021-02" db="EMBL/GenBank/DDBJ databases">
        <title>Psilocybe cubensis genome.</title>
        <authorList>
            <person name="Mckernan K.J."/>
            <person name="Crawford S."/>
            <person name="Trippe A."/>
            <person name="Kane L.T."/>
            <person name="Mclaughlin S."/>
        </authorList>
    </citation>
    <scope>NUCLEOTIDE SEQUENCE [LARGE SCALE GENOMIC DNA]</scope>
    <source>
        <strain evidence="3">MGC-MH-2018</strain>
    </source>
</reference>
<feature type="region of interest" description="Disordered" evidence="1">
    <location>
        <begin position="48"/>
        <end position="67"/>
    </location>
</feature>
<keyword evidence="2" id="KW-0472">Membrane</keyword>
<gene>
    <name evidence="3" type="ORF">JR316_006302</name>
</gene>
<accession>A0A8H8CLF6</accession>
<comment type="caution">
    <text evidence="3">The sequence shown here is derived from an EMBL/GenBank/DDBJ whole genome shotgun (WGS) entry which is preliminary data.</text>
</comment>
<keyword evidence="2" id="KW-0812">Transmembrane</keyword>
<evidence type="ECO:0000313" key="3">
    <source>
        <dbReference type="EMBL" id="KAG5169743.1"/>
    </source>
</evidence>
<proteinExistence type="predicted"/>
<feature type="transmembrane region" description="Helical" evidence="2">
    <location>
        <begin position="101"/>
        <end position="124"/>
    </location>
</feature>